<evidence type="ECO:0000313" key="4">
    <source>
        <dbReference type="WBParaSite" id="OFLC_0000552401-mRNA-1"/>
    </source>
</evidence>
<evidence type="ECO:0000313" key="3">
    <source>
        <dbReference type="Proteomes" id="UP000267606"/>
    </source>
</evidence>
<protein>
    <submittedName>
        <fullName evidence="2 4">Uncharacterized protein</fullName>
    </submittedName>
</protein>
<reference evidence="4" key="1">
    <citation type="submission" date="2016-06" db="UniProtKB">
        <authorList>
            <consortium name="WormBaseParasite"/>
        </authorList>
    </citation>
    <scope>IDENTIFICATION</scope>
</reference>
<name>A0A183HDG3_9BILA</name>
<evidence type="ECO:0000256" key="1">
    <source>
        <dbReference type="SAM" id="MobiDB-lite"/>
    </source>
</evidence>
<proteinExistence type="predicted"/>
<sequence>MATIPRDVKELFILINGFEWKRRVCGKFDQAKFQQLVMEGSTYEKKRKKKQLVLVRTPVCPSLQKFFPSCSSSPLPSHIFICLTPKTEADRYFVEQRGQNPLLRIRVAIGDQLSRIFSFLKIKWNLRMQKLLGTISKEEEQVKVVLYPDKTTRVGKIIVNLYEATPTIFSINRQRTGSIEQSNEPSKRKSGNVGEETSEDVEMSSTTEDDDNDGPFTINGNKLRSGLTEKNVQKATVTELYYLCGKESEIKLVYSTGMKRMGDPEPWRIFLHLLDRGYGDNLCKVTLLLLNFLSVLFFQ</sequence>
<dbReference type="STRING" id="387005.A0A183HDG3"/>
<reference evidence="2 3" key="2">
    <citation type="submission" date="2018-11" db="EMBL/GenBank/DDBJ databases">
        <authorList>
            <consortium name="Pathogen Informatics"/>
        </authorList>
    </citation>
    <scope>NUCLEOTIDE SEQUENCE [LARGE SCALE GENOMIC DNA]</scope>
</reference>
<keyword evidence="3" id="KW-1185">Reference proteome</keyword>
<organism evidence="4">
    <name type="scientific">Onchocerca flexuosa</name>
    <dbReference type="NCBI Taxonomy" id="387005"/>
    <lineage>
        <taxon>Eukaryota</taxon>
        <taxon>Metazoa</taxon>
        <taxon>Ecdysozoa</taxon>
        <taxon>Nematoda</taxon>
        <taxon>Chromadorea</taxon>
        <taxon>Rhabditida</taxon>
        <taxon>Spirurina</taxon>
        <taxon>Spiruromorpha</taxon>
        <taxon>Filarioidea</taxon>
        <taxon>Onchocercidae</taxon>
        <taxon>Onchocerca</taxon>
    </lineage>
</organism>
<feature type="compositionally biased region" description="Polar residues" evidence="1">
    <location>
        <begin position="175"/>
        <end position="184"/>
    </location>
</feature>
<evidence type="ECO:0000313" key="2">
    <source>
        <dbReference type="EMBL" id="VDO43448.1"/>
    </source>
</evidence>
<dbReference type="Proteomes" id="UP000267606">
    <property type="component" value="Unassembled WGS sequence"/>
</dbReference>
<dbReference type="WBParaSite" id="OFLC_0000552401-mRNA-1">
    <property type="protein sequence ID" value="OFLC_0000552401-mRNA-1"/>
    <property type="gene ID" value="OFLC_0000552401"/>
</dbReference>
<accession>A0A183HDG3</accession>
<dbReference type="AlphaFoldDB" id="A0A183HDG3"/>
<gene>
    <name evidence="2" type="ORF">OFLC_LOCUS5525</name>
</gene>
<feature type="region of interest" description="Disordered" evidence="1">
    <location>
        <begin position="175"/>
        <end position="222"/>
    </location>
</feature>
<dbReference type="EMBL" id="UZAJ01004796">
    <property type="protein sequence ID" value="VDO43448.1"/>
    <property type="molecule type" value="Genomic_DNA"/>
</dbReference>
<feature type="compositionally biased region" description="Acidic residues" evidence="1">
    <location>
        <begin position="196"/>
        <end position="213"/>
    </location>
</feature>